<evidence type="ECO:0000256" key="6">
    <source>
        <dbReference type="ARBA" id="ARBA00022771"/>
    </source>
</evidence>
<evidence type="ECO:0000313" key="19">
    <source>
        <dbReference type="EMBL" id="KAJ1136124.1"/>
    </source>
</evidence>
<feature type="domain" description="PB1" evidence="18">
    <location>
        <begin position="54"/>
        <end position="135"/>
    </location>
</feature>
<dbReference type="GO" id="GO:0005778">
    <property type="term" value="C:peroxisomal membrane"/>
    <property type="evidence" value="ECO:0007669"/>
    <property type="project" value="UniProtKB-ARBA"/>
</dbReference>
<dbReference type="SUPFAM" id="SSF54277">
    <property type="entry name" value="CAD &amp; PB1 domains"/>
    <property type="match status" value="1"/>
</dbReference>
<dbReference type="GO" id="GO:0031430">
    <property type="term" value="C:M band"/>
    <property type="evidence" value="ECO:0007669"/>
    <property type="project" value="UniProtKB-SubCell"/>
</dbReference>
<dbReference type="GO" id="GO:0005764">
    <property type="term" value="C:lysosome"/>
    <property type="evidence" value="ECO:0007669"/>
    <property type="project" value="UniProtKB-SubCell"/>
</dbReference>
<dbReference type="GO" id="GO:0016236">
    <property type="term" value="P:macroautophagy"/>
    <property type="evidence" value="ECO:0007669"/>
    <property type="project" value="TreeGrafter"/>
</dbReference>
<dbReference type="Gene3D" id="3.10.20.90">
    <property type="entry name" value="Phosphatidylinositol 3-kinase Catalytic Subunit, Chain A, domain 1"/>
    <property type="match status" value="1"/>
</dbReference>
<keyword evidence="4" id="KW-0597">Phosphoprotein</keyword>
<keyword evidence="7" id="KW-0862">Zinc</keyword>
<dbReference type="GO" id="GO:0043130">
    <property type="term" value="F:ubiquitin binding"/>
    <property type="evidence" value="ECO:0007669"/>
    <property type="project" value="TreeGrafter"/>
</dbReference>
<dbReference type="FunFam" id="1.10.8.10:FF:000033">
    <property type="entry name" value="Next to BRCA1 gene 1 protein"/>
    <property type="match status" value="1"/>
</dbReference>
<evidence type="ECO:0000256" key="14">
    <source>
        <dbReference type="PROSITE-ProRule" id="PRU00228"/>
    </source>
</evidence>
<dbReference type="PROSITE" id="PS50030">
    <property type="entry name" value="UBA"/>
    <property type="match status" value="1"/>
</dbReference>
<evidence type="ECO:0000259" key="17">
    <source>
        <dbReference type="PROSITE" id="PS50135"/>
    </source>
</evidence>
<keyword evidence="10" id="KW-0968">Cytoplasmic vesicle</keyword>
<evidence type="ECO:0000259" key="18">
    <source>
        <dbReference type="PROSITE" id="PS51745"/>
    </source>
</evidence>
<dbReference type="SUPFAM" id="SSF57850">
    <property type="entry name" value="RING/U-box"/>
    <property type="match status" value="1"/>
</dbReference>
<dbReference type="CDD" id="cd14319">
    <property type="entry name" value="UBA_NBR1"/>
    <property type="match status" value="1"/>
</dbReference>
<dbReference type="FunFam" id="3.10.20.90:FF:000291">
    <property type="entry name" value="Next to BRCA1 gene 1 protein"/>
    <property type="match status" value="1"/>
</dbReference>
<feature type="region of interest" description="Disordered" evidence="15">
    <location>
        <begin position="904"/>
        <end position="925"/>
    </location>
</feature>
<dbReference type="InterPro" id="IPR000433">
    <property type="entry name" value="Znf_ZZ"/>
</dbReference>
<dbReference type="GO" id="GO:0031410">
    <property type="term" value="C:cytoplasmic vesicle"/>
    <property type="evidence" value="ECO:0007669"/>
    <property type="project" value="UniProtKB-KW"/>
</dbReference>
<dbReference type="InterPro" id="IPR015940">
    <property type="entry name" value="UBA"/>
</dbReference>
<accession>A0AAV7Q796</accession>
<dbReference type="FunFam" id="3.30.60.90:FF:000007">
    <property type="entry name" value="Next to BRCA1 gene 1 protein"/>
    <property type="match status" value="1"/>
</dbReference>
<feature type="compositionally biased region" description="Basic and acidic residues" evidence="15">
    <location>
        <begin position="188"/>
        <end position="203"/>
    </location>
</feature>
<dbReference type="InterPro" id="IPR009060">
    <property type="entry name" value="UBA-like_sf"/>
</dbReference>
<feature type="domain" description="UBA" evidence="16">
    <location>
        <begin position="996"/>
        <end position="1040"/>
    </location>
</feature>
<dbReference type="Proteomes" id="UP001066276">
    <property type="component" value="Chromosome 6"/>
</dbReference>
<evidence type="ECO:0000256" key="2">
    <source>
        <dbReference type="ARBA" id="ARBA00004419"/>
    </source>
</evidence>
<keyword evidence="9" id="KW-0458">Lysosome</keyword>
<comment type="subcellular location">
    <subcellularLocation>
        <location evidence="11">Cytoplasm</location>
        <location evidence="11">Myofibril</location>
        <location evidence="11">Sarcomere</location>
        <location evidence="11">M line</location>
    </subcellularLocation>
    <subcellularLocation>
        <location evidence="2">Cytoplasmic vesicle</location>
        <location evidence="2">Autophagosome</location>
    </subcellularLocation>
    <subcellularLocation>
        <location evidence="1">Lysosome</location>
    </subcellularLocation>
</comment>
<dbReference type="FunFam" id="2.60.40.10:FF:000199">
    <property type="entry name" value="next to BRCA1 gene 1 protein-like"/>
    <property type="match status" value="1"/>
</dbReference>
<dbReference type="InterPro" id="IPR032350">
    <property type="entry name" value="Nbr1_FW"/>
</dbReference>
<dbReference type="Pfam" id="PF16158">
    <property type="entry name" value="N_BRCA1_IG"/>
    <property type="match status" value="1"/>
</dbReference>
<dbReference type="InterPro" id="IPR053793">
    <property type="entry name" value="PB1-like"/>
</dbReference>
<keyword evidence="3" id="KW-0963">Cytoplasm</keyword>
<dbReference type="AlphaFoldDB" id="A0AAV7Q796"/>
<evidence type="ECO:0000256" key="10">
    <source>
        <dbReference type="ARBA" id="ARBA00023329"/>
    </source>
</evidence>
<dbReference type="InterPro" id="IPR000270">
    <property type="entry name" value="PB1_dom"/>
</dbReference>
<dbReference type="PROSITE" id="PS51745">
    <property type="entry name" value="PB1"/>
    <property type="match status" value="1"/>
</dbReference>
<dbReference type="SUPFAM" id="SSF46934">
    <property type="entry name" value="UBA-like"/>
    <property type="match status" value="1"/>
</dbReference>
<dbReference type="Gene3D" id="1.10.8.10">
    <property type="entry name" value="DNA helicase RuvA subunit, C-terminal domain"/>
    <property type="match status" value="1"/>
</dbReference>
<dbReference type="CDD" id="cd06396">
    <property type="entry name" value="PB1_NBR1"/>
    <property type="match status" value="1"/>
</dbReference>
<dbReference type="InterPro" id="IPR056893">
    <property type="entry name" value="UBA_Nbr1_C"/>
</dbReference>
<evidence type="ECO:0000256" key="5">
    <source>
        <dbReference type="ARBA" id="ARBA00022723"/>
    </source>
</evidence>
<evidence type="ECO:0000256" key="15">
    <source>
        <dbReference type="SAM" id="MobiDB-lite"/>
    </source>
</evidence>
<dbReference type="PANTHER" id="PTHR20930:SF2">
    <property type="entry name" value="NEXT TO BRCA1 GENE 1 PROTEIN"/>
    <property type="match status" value="1"/>
</dbReference>
<gene>
    <name evidence="19" type="ORF">NDU88_002542</name>
</gene>
<dbReference type="PROSITE" id="PS50135">
    <property type="entry name" value="ZF_ZZ_2"/>
    <property type="match status" value="1"/>
</dbReference>
<keyword evidence="8" id="KW-0832">Ubl conjugation</keyword>
<protein>
    <recommendedName>
        <fullName evidence="12">Next to BRCA1 gene 1 protein</fullName>
    </recommendedName>
    <alternativeName>
        <fullName evidence="13">Neighbor of BRCA1 gene 1 protein</fullName>
    </alternativeName>
</protein>
<dbReference type="GO" id="GO:0008270">
    <property type="term" value="F:zinc ion binding"/>
    <property type="evidence" value="ECO:0007669"/>
    <property type="project" value="UniProtKB-KW"/>
</dbReference>
<feature type="compositionally biased region" description="Basic and acidic residues" evidence="15">
    <location>
        <begin position="853"/>
        <end position="863"/>
    </location>
</feature>
<dbReference type="GO" id="GO:0070013">
    <property type="term" value="C:intracellular organelle lumen"/>
    <property type="evidence" value="ECO:0007669"/>
    <property type="project" value="UniProtKB-ARBA"/>
</dbReference>
<dbReference type="CDD" id="cd02340">
    <property type="entry name" value="ZZ_NBR1_like"/>
    <property type="match status" value="1"/>
</dbReference>
<dbReference type="Gene3D" id="3.30.60.90">
    <property type="match status" value="1"/>
</dbReference>
<dbReference type="InterPro" id="IPR013783">
    <property type="entry name" value="Ig-like_fold"/>
</dbReference>
<dbReference type="SMART" id="SM00291">
    <property type="entry name" value="ZnF_ZZ"/>
    <property type="match status" value="1"/>
</dbReference>
<evidence type="ECO:0000256" key="11">
    <source>
        <dbReference type="ARBA" id="ARBA00037833"/>
    </source>
</evidence>
<dbReference type="PANTHER" id="PTHR20930">
    <property type="entry name" value="OVARIAN CARCINOMA ANTIGEN CA125-RELATED"/>
    <property type="match status" value="1"/>
</dbReference>
<dbReference type="CDD" id="cd14947">
    <property type="entry name" value="NBR1_like"/>
    <property type="match status" value="1"/>
</dbReference>
<dbReference type="SMART" id="SM00666">
    <property type="entry name" value="PB1"/>
    <property type="match status" value="1"/>
</dbReference>
<keyword evidence="20" id="KW-1185">Reference proteome</keyword>
<evidence type="ECO:0000256" key="7">
    <source>
        <dbReference type="ARBA" id="ARBA00022833"/>
    </source>
</evidence>
<evidence type="ECO:0000256" key="4">
    <source>
        <dbReference type="ARBA" id="ARBA00022553"/>
    </source>
</evidence>
<keyword evidence="6 14" id="KW-0863">Zinc-finger</keyword>
<proteinExistence type="predicted"/>
<evidence type="ECO:0000256" key="8">
    <source>
        <dbReference type="ARBA" id="ARBA00022843"/>
    </source>
</evidence>
<dbReference type="InterPro" id="IPR034852">
    <property type="entry name" value="PB1_Nbr1"/>
</dbReference>
<evidence type="ECO:0000313" key="20">
    <source>
        <dbReference type="Proteomes" id="UP001066276"/>
    </source>
</evidence>
<organism evidence="19 20">
    <name type="scientific">Pleurodeles waltl</name>
    <name type="common">Iberian ribbed newt</name>
    <dbReference type="NCBI Taxonomy" id="8319"/>
    <lineage>
        <taxon>Eukaryota</taxon>
        <taxon>Metazoa</taxon>
        <taxon>Chordata</taxon>
        <taxon>Craniata</taxon>
        <taxon>Vertebrata</taxon>
        <taxon>Euteleostomi</taxon>
        <taxon>Amphibia</taxon>
        <taxon>Batrachia</taxon>
        <taxon>Caudata</taxon>
        <taxon>Salamandroidea</taxon>
        <taxon>Salamandridae</taxon>
        <taxon>Pleurodelinae</taxon>
        <taxon>Pleurodeles</taxon>
    </lineage>
</organism>
<dbReference type="GO" id="GO:0000407">
    <property type="term" value="C:phagophore assembly site"/>
    <property type="evidence" value="ECO:0007669"/>
    <property type="project" value="TreeGrafter"/>
</dbReference>
<feature type="region of interest" description="Disordered" evidence="15">
    <location>
        <begin position="20"/>
        <end position="46"/>
    </location>
</feature>
<feature type="compositionally biased region" description="Polar residues" evidence="15">
    <location>
        <begin position="904"/>
        <end position="918"/>
    </location>
</feature>
<feature type="region of interest" description="Disordered" evidence="15">
    <location>
        <begin position="846"/>
        <end position="866"/>
    </location>
</feature>
<evidence type="ECO:0000259" key="16">
    <source>
        <dbReference type="PROSITE" id="PS50030"/>
    </source>
</evidence>
<evidence type="ECO:0000256" key="12">
    <source>
        <dbReference type="ARBA" id="ARBA00068689"/>
    </source>
</evidence>
<sequence length="1049" mass="116946">MTSDRHVRIRKAEGLIARRSEKLHTSKPLSSWPGRTDNAPGASRAQGLNNMEHPVILNINFNGEFQNFQVSDSQNTTWADVEAMVKVSFDLKNIQIKYVDEDNEEVFVNSQEEYEEALKSAITQGGEIQMNVYEVTMNPTEPHNTCLQQVCESGATVKFPILKNGKKPNVHYSALGKAVGQDLRNKHKSNEKNLQRQSEGERISEKPPEWFTSYMENFKKEVVKETTEKLSEKLIIHSPHWNISNSSMAVSIQVPENQPTQSGAHEWMLPCSNCHTRITGVRYQCSVCPVYSLCELCEGEGSCHDSSHVFLKLRKPLLTISESNGLSQISFPRISASVEQVRLQKQMDKTFIKAEKQRLRAEKKQRKAKVKELKQLLKMHRKIPVWSTVHGQESSNPAEAKQDCLQTSALVIPMQPCKPVVPTLSAVFVDENLPDGSHLQPGTKFIKHWRMKNTGNVKWSSDTKLTFMWGNLTLLSSANKDVSVPSLHPGEIGILSVEFIAPTLEGTYTSHWRLAHNGEQFGPRVWCSIIVDPFPCADGLETSDKTLFSSSKMSLPSCKTEQAASTNMDVPLGAQTDAQDGEVYDQMELPATPFKIRNGQRDSALYLPSVDLLTAQDLLSFELLDINIVQEMERVPHNTPVDMTPCMSPLPHDNALIEKPGLGQIEEENEGVGFKALSEASMVKIKVENAQEEGEEDISSTQFVCETVMRSLTLDAAPDHKPPQRKKDLHCSLQSLSDSFSYSVKSEEEPHTKHINVLKSSEPQEEHSAQSAEENELVVSDKMEMPSGSNGNDKHSNSHAEDIDDGDDNTKDEVQSQGSSASSEDYFIILPECFDTSRPLAESMYSSAMSQSEIEKGETGKDLTDDDKSETRLQMHNINDILTTSQTLDAIPLMPQVVRLPPQLQSHTELQKSNQPTNDLPVAEGSDSTVNQIKEEPIDDYVNDPSGTVKPKTYEHSRPHGSSIAGGLVKGALSVAASAYKALFAGQPVPTQPPGSEDQTAAMIAILFEMGFCDRQLNQRLLKKHNYNLMEVVTELIQINDNDWYTSRY</sequence>
<dbReference type="Pfam" id="PF24932">
    <property type="entry name" value="UBA_NBR1_C"/>
    <property type="match status" value="1"/>
</dbReference>
<evidence type="ECO:0000256" key="1">
    <source>
        <dbReference type="ARBA" id="ARBA00004371"/>
    </source>
</evidence>
<evidence type="ECO:0000256" key="3">
    <source>
        <dbReference type="ARBA" id="ARBA00022490"/>
    </source>
</evidence>
<evidence type="ECO:0000256" key="13">
    <source>
        <dbReference type="ARBA" id="ARBA00083062"/>
    </source>
</evidence>
<dbReference type="GO" id="GO:0005776">
    <property type="term" value="C:autophagosome"/>
    <property type="evidence" value="ECO:0007669"/>
    <property type="project" value="UniProtKB-SubCell"/>
</dbReference>
<feature type="region of interest" description="Disordered" evidence="15">
    <location>
        <begin position="181"/>
        <end position="203"/>
    </location>
</feature>
<dbReference type="Pfam" id="PF00564">
    <property type="entry name" value="PB1"/>
    <property type="match status" value="1"/>
</dbReference>
<dbReference type="InterPro" id="IPR043145">
    <property type="entry name" value="Znf_ZZ_sf"/>
</dbReference>
<comment type="caution">
    <text evidence="19">The sequence shown here is derived from an EMBL/GenBank/DDBJ whole genome shotgun (WGS) entry which is preliminary data.</text>
</comment>
<feature type="domain" description="ZZ-type" evidence="17">
    <location>
        <begin position="266"/>
        <end position="318"/>
    </location>
</feature>
<feature type="compositionally biased region" description="Basic and acidic residues" evidence="15">
    <location>
        <begin position="792"/>
        <end position="801"/>
    </location>
</feature>
<feature type="region of interest" description="Disordered" evidence="15">
    <location>
        <begin position="783"/>
        <end position="822"/>
    </location>
</feature>
<dbReference type="EMBL" id="JANPWB010000010">
    <property type="protein sequence ID" value="KAJ1136124.1"/>
    <property type="molecule type" value="Genomic_DNA"/>
</dbReference>
<name>A0AAV7Q796_PLEWA</name>
<reference evidence="19" key="1">
    <citation type="journal article" date="2022" name="bioRxiv">
        <title>Sequencing and chromosome-scale assembly of the giantPleurodeles waltlgenome.</title>
        <authorList>
            <person name="Brown T."/>
            <person name="Elewa A."/>
            <person name="Iarovenko S."/>
            <person name="Subramanian E."/>
            <person name="Araus A.J."/>
            <person name="Petzold A."/>
            <person name="Susuki M."/>
            <person name="Suzuki K.-i.T."/>
            <person name="Hayashi T."/>
            <person name="Toyoda A."/>
            <person name="Oliveira C."/>
            <person name="Osipova E."/>
            <person name="Leigh N.D."/>
            <person name="Simon A."/>
            <person name="Yun M.H."/>
        </authorList>
    </citation>
    <scope>NUCLEOTIDE SEQUENCE</scope>
    <source>
        <strain evidence="19">20211129_DDA</strain>
        <tissue evidence="19">Liver</tissue>
    </source>
</reference>
<evidence type="ECO:0000256" key="9">
    <source>
        <dbReference type="ARBA" id="ARBA00023228"/>
    </source>
</evidence>
<keyword evidence="5" id="KW-0479">Metal-binding</keyword>
<dbReference type="Gene3D" id="2.60.40.10">
    <property type="entry name" value="Immunoglobulins"/>
    <property type="match status" value="1"/>
</dbReference>